<proteinExistence type="predicted"/>
<dbReference type="AlphaFoldDB" id="A0A1X7BX54"/>
<dbReference type="Proteomes" id="UP000193224">
    <property type="component" value="Unassembled WGS sequence"/>
</dbReference>
<name>A0A1X7BX54_9RHOB</name>
<gene>
    <name evidence="1" type="ORF">ROA7745_04086</name>
</gene>
<dbReference type="RefSeq" id="WP_085802127.1">
    <property type="nucleotide sequence ID" value="NZ_FWXB01000022.1"/>
</dbReference>
<dbReference type="OrthoDB" id="7856447at2"/>
<dbReference type="EMBL" id="FWXB01000022">
    <property type="protein sequence ID" value="SMC14221.1"/>
    <property type="molecule type" value="Genomic_DNA"/>
</dbReference>
<organism evidence="1 2">
    <name type="scientific">Roseovarius aestuarii</name>
    <dbReference type="NCBI Taxonomy" id="475083"/>
    <lineage>
        <taxon>Bacteria</taxon>
        <taxon>Pseudomonadati</taxon>
        <taxon>Pseudomonadota</taxon>
        <taxon>Alphaproteobacteria</taxon>
        <taxon>Rhodobacterales</taxon>
        <taxon>Roseobacteraceae</taxon>
        <taxon>Roseovarius</taxon>
    </lineage>
</organism>
<protein>
    <submittedName>
        <fullName evidence="1">Uncharacterized protein</fullName>
    </submittedName>
</protein>
<evidence type="ECO:0000313" key="1">
    <source>
        <dbReference type="EMBL" id="SMC14221.1"/>
    </source>
</evidence>
<sequence>MEHTIFGLIKKRGEIAGQHKAAVKAADALKADLDAIDRALVLCGYTDDPRGIAPRGKYKQLFGRNELKLTIITMLRKEPADDETIAARIIASKGWGDDIHADVLKRVRHAIQRAQKDGHVVQDFGPDGCLWKLAPKGQP</sequence>
<keyword evidence="2" id="KW-1185">Reference proteome</keyword>
<reference evidence="1 2" key="1">
    <citation type="submission" date="2017-03" db="EMBL/GenBank/DDBJ databases">
        <authorList>
            <person name="Afonso C.L."/>
            <person name="Miller P.J."/>
            <person name="Scott M.A."/>
            <person name="Spackman E."/>
            <person name="Goraichik I."/>
            <person name="Dimitrov K.M."/>
            <person name="Suarez D.L."/>
            <person name="Swayne D.E."/>
        </authorList>
    </citation>
    <scope>NUCLEOTIDE SEQUENCE [LARGE SCALE GENOMIC DNA]</scope>
    <source>
        <strain evidence="1 2">CECT 7745</strain>
    </source>
</reference>
<accession>A0A1X7BX54</accession>
<evidence type="ECO:0000313" key="2">
    <source>
        <dbReference type="Proteomes" id="UP000193224"/>
    </source>
</evidence>